<dbReference type="Proteomes" id="UP000729701">
    <property type="component" value="Unassembled WGS sequence"/>
</dbReference>
<organism evidence="3 4">
    <name type="scientific">Cyanomargarita calcarea GSE-NOS-MK-12-04C</name>
    <dbReference type="NCBI Taxonomy" id="2839659"/>
    <lineage>
        <taxon>Bacteria</taxon>
        <taxon>Bacillati</taxon>
        <taxon>Cyanobacteriota</taxon>
        <taxon>Cyanophyceae</taxon>
        <taxon>Nostocales</taxon>
        <taxon>Cyanomargaritaceae</taxon>
        <taxon>Cyanomargarita</taxon>
    </lineage>
</organism>
<dbReference type="AlphaFoldDB" id="A0A951QHZ5"/>
<dbReference type="PANTHER" id="PTHR39639">
    <property type="entry name" value="CHROMOSOME 16, WHOLE GENOME SHOTGUN SEQUENCE"/>
    <property type="match status" value="1"/>
</dbReference>
<evidence type="ECO:0000256" key="1">
    <source>
        <dbReference type="SAM" id="MobiDB-lite"/>
    </source>
</evidence>
<evidence type="ECO:0000259" key="2">
    <source>
        <dbReference type="Pfam" id="PF03235"/>
    </source>
</evidence>
<dbReference type="EMBL" id="JAHHGZ010000004">
    <property type="protein sequence ID" value="MBW4666799.1"/>
    <property type="molecule type" value="Genomic_DNA"/>
</dbReference>
<protein>
    <submittedName>
        <fullName evidence="3">DUF262 domain-containing protein</fullName>
    </submittedName>
</protein>
<comment type="caution">
    <text evidence="3">The sequence shown here is derived from an EMBL/GenBank/DDBJ whole genome shotgun (WGS) entry which is preliminary data.</text>
</comment>
<gene>
    <name evidence="3" type="ORF">KME60_04995</name>
</gene>
<evidence type="ECO:0000313" key="3">
    <source>
        <dbReference type="EMBL" id="MBW4666799.1"/>
    </source>
</evidence>
<dbReference type="Pfam" id="PF03235">
    <property type="entry name" value="GmrSD_N"/>
    <property type="match status" value="1"/>
</dbReference>
<name>A0A951QHZ5_9CYAN</name>
<reference evidence="3" key="1">
    <citation type="submission" date="2021-05" db="EMBL/GenBank/DDBJ databases">
        <authorList>
            <person name="Pietrasiak N."/>
            <person name="Ward R."/>
            <person name="Stajich J.E."/>
            <person name="Kurbessoian T."/>
        </authorList>
    </citation>
    <scope>NUCLEOTIDE SEQUENCE</scope>
    <source>
        <strain evidence="3">GSE-NOS-MK-12-04C</strain>
    </source>
</reference>
<proteinExistence type="predicted"/>
<reference evidence="3" key="2">
    <citation type="journal article" date="2022" name="Microbiol. Resour. Announc.">
        <title>Metagenome Sequencing to Explore Phylogenomics of Terrestrial Cyanobacteria.</title>
        <authorList>
            <person name="Ward R.D."/>
            <person name="Stajich J.E."/>
            <person name="Johansen J.R."/>
            <person name="Huntemann M."/>
            <person name="Clum A."/>
            <person name="Foster B."/>
            <person name="Foster B."/>
            <person name="Roux S."/>
            <person name="Palaniappan K."/>
            <person name="Varghese N."/>
            <person name="Mukherjee S."/>
            <person name="Reddy T.B.K."/>
            <person name="Daum C."/>
            <person name="Copeland A."/>
            <person name="Chen I.A."/>
            <person name="Ivanova N.N."/>
            <person name="Kyrpides N.C."/>
            <person name="Shapiro N."/>
            <person name="Eloe-Fadrosh E.A."/>
            <person name="Pietrasiak N."/>
        </authorList>
    </citation>
    <scope>NUCLEOTIDE SEQUENCE</scope>
    <source>
        <strain evidence="3">GSE-NOS-MK-12-04C</strain>
    </source>
</reference>
<sequence>MTAFNDQYAEFVEEEVSDDEENNQEEEEKVTFQYDPEKINIATREPTIEQLLRRIDEEALDLAPEFQRQANIWTLEAKSKLIESILIRIPLPAFYIDATNEDEWVVVDGLQRLSALKQFVIDKSANRLQLVGLEYLKELKDKTYDELERRYQRRILETQVTVYLIEKGTPLEVKYNIFKRINTGGVPLSNQELRHALNPGEATKLVAKLAAFSEFKRVVNISESKKKRMDDREFVLGFLAFYLISYKEYQDETRDSFFSKALSKINSLSNEEIIKIEEIFRKSMIAAFDIFNDNAFRKISKKNRRKFPINKSLFEVWSVKLGRLSIQDIHILKDRKTKLIDTFVKYVDSDVDFLVSISQVKNKIEHRFETVEKIIEEVLL</sequence>
<dbReference type="PANTHER" id="PTHR39639:SF1">
    <property type="entry name" value="DUF262 DOMAIN-CONTAINING PROTEIN"/>
    <property type="match status" value="1"/>
</dbReference>
<feature type="domain" description="GmrSD restriction endonucleases N-terminal" evidence="2">
    <location>
        <begin position="48"/>
        <end position="196"/>
    </location>
</feature>
<feature type="region of interest" description="Disordered" evidence="1">
    <location>
        <begin position="1"/>
        <end position="30"/>
    </location>
</feature>
<feature type="compositionally biased region" description="Acidic residues" evidence="1">
    <location>
        <begin position="11"/>
        <end position="28"/>
    </location>
</feature>
<dbReference type="InterPro" id="IPR004919">
    <property type="entry name" value="GmrSD_N"/>
</dbReference>
<accession>A0A951QHZ5</accession>
<evidence type="ECO:0000313" key="4">
    <source>
        <dbReference type="Proteomes" id="UP000729701"/>
    </source>
</evidence>